<feature type="binding site" evidence="6">
    <location>
        <begin position="16"/>
        <end position="18"/>
    </location>
    <ligand>
        <name>FMN</name>
        <dbReference type="ChEBI" id="CHEBI:58210"/>
    </ligand>
</feature>
<evidence type="ECO:0000256" key="1">
    <source>
        <dbReference type="ARBA" id="ARBA00022630"/>
    </source>
</evidence>
<reference evidence="9" key="1">
    <citation type="submission" date="2023-07" db="EMBL/GenBank/DDBJ databases">
        <title>Study on multiphase classification of strain Alteromonas salexigens isolated from the Yellow Sea.</title>
        <authorList>
            <person name="Sun L."/>
        </authorList>
    </citation>
    <scope>NUCLEOTIDE SEQUENCE [LARGE SCALE GENOMIC DNA]</scope>
    <source>
        <strain evidence="9">ASW11-19</strain>
    </source>
</reference>
<dbReference type="InterPro" id="IPR029039">
    <property type="entry name" value="Flavoprotein-like_sf"/>
</dbReference>
<comment type="caution">
    <text evidence="6">Lacks conserved residue(s) required for the propagation of feature annotation.</text>
</comment>
<dbReference type="InterPro" id="IPR003680">
    <property type="entry name" value="Flavodoxin_fold"/>
</dbReference>
<comment type="catalytic activity">
    <reaction evidence="6">
        <text>2 a quinone + NADH + H(+) = 2 a 1,4-benzosemiquinone + NAD(+)</text>
        <dbReference type="Rhea" id="RHEA:65952"/>
        <dbReference type="ChEBI" id="CHEBI:15378"/>
        <dbReference type="ChEBI" id="CHEBI:57540"/>
        <dbReference type="ChEBI" id="CHEBI:57945"/>
        <dbReference type="ChEBI" id="CHEBI:132124"/>
        <dbReference type="ChEBI" id="CHEBI:134225"/>
    </reaction>
</comment>
<comment type="caution">
    <text evidence="8">The sequence shown here is derived from an EMBL/GenBank/DDBJ whole genome shotgun (WGS) entry which is preliminary data.</text>
</comment>
<comment type="function">
    <text evidence="6">Quinone reductase that provides resistance to thiol-specific stress caused by electrophilic quinones.</text>
</comment>
<evidence type="ECO:0000259" key="7">
    <source>
        <dbReference type="Pfam" id="PF02525"/>
    </source>
</evidence>
<dbReference type="Pfam" id="PF02525">
    <property type="entry name" value="Flavodoxin_2"/>
    <property type="match status" value="1"/>
</dbReference>
<dbReference type="Gene3D" id="3.40.50.360">
    <property type="match status" value="1"/>
</dbReference>
<dbReference type="InterPro" id="IPR050104">
    <property type="entry name" value="FMN-dep_NADH:Q_OxRdtase_AzoR1"/>
</dbReference>
<comment type="similarity">
    <text evidence="6">Belongs to the azoreductase type 1 family.</text>
</comment>
<evidence type="ECO:0000256" key="5">
    <source>
        <dbReference type="ARBA" id="ARBA00048542"/>
    </source>
</evidence>
<name>A0ABT2VLS3_9ALTE</name>
<protein>
    <recommendedName>
        <fullName evidence="6">FMN dependent NADH:quinone oxidoreductase</fullName>
        <ecNumber evidence="6">1.6.5.-</ecNumber>
    </recommendedName>
    <alternativeName>
        <fullName evidence="6">Azo-dye reductase</fullName>
    </alternativeName>
    <alternativeName>
        <fullName evidence="6">FMN-dependent NADH-azo compound oxidoreductase</fullName>
    </alternativeName>
    <alternativeName>
        <fullName evidence="6">FMN-dependent NADH-azoreductase</fullName>
        <ecNumber evidence="6">1.7.1.17</ecNumber>
    </alternativeName>
</protein>
<dbReference type="EMBL" id="JAOTJC010000006">
    <property type="protein sequence ID" value="MCU7554025.1"/>
    <property type="molecule type" value="Genomic_DNA"/>
</dbReference>
<accession>A0ABT2VLS3</accession>
<evidence type="ECO:0000256" key="4">
    <source>
        <dbReference type="ARBA" id="ARBA00023027"/>
    </source>
</evidence>
<evidence type="ECO:0000313" key="8">
    <source>
        <dbReference type="EMBL" id="MCU7554025.1"/>
    </source>
</evidence>
<comment type="function">
    <text evidence="6">Also exhibits azoreductase activity. Catalyzes the reductive cleavage of the azo bond in aromatic azo compounds to the corresponding amines.</text>
</comment>
<dbReference type="SUPFAM" id="SSF52218">
    <property type="entry name" value="Flavoproteins"/>
    <property type="match status" value="1"/>
</dbReference>
<evidence type="ECO:0000256" key="2">
    <source>
        <dbReference type="ARBA" id="ARBA00022643"/>
    </source>
</evidence>
<sequence length="203" mass="22107">MRSILAITSSLNGAVSNSNKLVAQYLANRQSTGAVRVTERDLHADQLPHLSAEEMQAWNTSAAQRSEEQTQLATFSDTLIDELKNADEVVLGVPMYNFGIPSVLKAWIDRVARAGVTFAYTDTGPVGLLADKPVTVLAARGGQYAGTEMDTQTAYLTHFFNFIGLSDLRFVYAEGLAMDPEKQQHTLSVAEQKIIELSTAPVD</sequence>
<comment type="subunit">
    <text evidence="6">Homodimer.</text>
</comment>
<keyword evidence="4 6" id="KW-0520">NAD</keyword>
<gene>
    <name evidence="6" type="primary">azoR</name>
    <name evidence="8" type="ORF">OCL06_05375</name>
</gene>
<keyword evidence="2 6" id="KW-0288">FMN</keyword>
<dbReference type="RefSeq" id="WP_262992717.1">
    <property type="nucleotide sequence ID" value="NZ_JAOTJC010000006.1"/>
</dbReference>
<proteinExistence type="inferred from homology"/>
<dbReference type="PANTHER" id="PTHR43741">
    <property type="entry name" value="FMN-DEPENDENT NADH-AZOREDUCTASE 1"/>
    <property type="match status" value="1"/>
</dbReference>
<evidence type="ECO:0000313" key="9">
    <source>
        <dbReference type="Proteomes" id="UP001209257"/>
    </source>
</evidence>
<dbReference type="Proteomes" id="UP001209257">
    <property type="component" value="Unassembled WGS sequence"/>
</dbReference>
<comment type="cofactor">
    <cofactor evidence="6">
        <name>FMN</name>
        <dbReference type="ChEBI" id="CHEBI:58210"/>
    </cofactor>
    <text evidence="6">Binds 1 FMN per subunit.</text>
</comment>
<keyword evidence="3 6" id="KW-0560">Oxidoreductase</keyword>
<feature type="binding site" evidence="6">
    <location>
        <begin position="95"/>
        <end position="98"/>
    </location>
    <ligand>
        <name>FMN</name>
        <dbReference type="ChEBI" id="CHEBI:58210"/>
    </ligand>
</feature>
<dbReference type="EC" id="1.7.1.17" evidence="6"/>
<dbReference type="HAMAP" id="MF_01216">
    <property type="entry name" value="Azoreductase_type1"/>
    <property type="match status" value="1"/>
</dbReference>
<organism evidence="8 9">
    <name type="scientific">Alteromonas salexigens</name>
    <dbReference type="NCBI Taxonomy" id="2982530"/>
    <lineage>
        <taxon>Bacteria</taxon>
        <taxon>Pseudomonadati</taxon>
        <taxon>Pseudomonadota</taxon>
        <taxon>Gammaproteobacteria</taxon>
        <taxon>Alteromonadales</taxon>
        <taxon>Alteromonadaceae</taxon>
        <taxon>Alteromonas/Salinimonas group</taxon>
        <taxon>Alteromonas</taxon>
    </lineage>
</organism>
<dbReference type="InterPro" id="IPR023048">
    <property type="entry name" value="NADH:quinone_OxRdtase_FMN_depd"/>
</dbReference>
<keyword evidence="9" id="KW-1185">Reference proteome</keyword>
<dbReference type="EC" id="1.6.5.-" evidence="6"/>
<feature type="domain" description="Flavodoxin-like fold" evidence="7">
    <location>
        <begin position="3"/>
        <end position="194"/>
    </location>
</feature>
<evidence type="ECO:0000256" key="6">
    <source>
        <dbReference type="HAMAP-Rule" id="MF_01216"/>
    </source>
</evidence>
<feature type="binding site" evidence="6">
    <location>
        <position position="10"/>
    </location>
    <ligand>
        <name>FMN</name>
        <dbReference type="ChEBI" id="CHEBI:58210"/>
    </ligand>
</feature>
<dbReference type="PANTHER" id="PTHR43741:SF2">
    <property type="entry name" value="FMN-DEPENDENT NADH:QUINONE OXIDOREDUCTASE"/>
    <property type="match status" value="1"/>
</dbReference>
<comment type="catalytic activity">
    <reaction evidence="5">
        <text>N,N-dimethyl-1,4-phenylenediamine + anthranilate + 2 NAD(+) = 2-(4-dimethylaminophenyl)diazenylbenzoate + 2 NADH + 2 H(+)</text>
        <dbReference type="Rhea" id="RHEA:55872"/>
        <dbReference type="ChEBI" id="CHEBI:15378"/>
        <dbReference type="ChEBI" id="CHEBI:15783"/>
        <dbReference type="ChEBI" id="CHEBI:16567"/>
        <dbReference type="ChEBI" id="CHEBI:57540"/>
        <dbReference type="ChEBI" id="CHEBI:57945"/>
        <dbReference type="ChEBI" id="CHEBI:71579"/>
        <dbReference type="EC" id="1.7.1.17"/>
    </reaction>
    <physiologicalReaction direction="right-to-left" evidence="5">
        <dbReference type="Rhea" id="RHEA:55874"/>
    </physiologicalReaction>
</comment>
<evidence type="ECO:0000256" key="3">
    <source>
        <dbReference type="ARBA" id="ARBA00023002"/>
    </source>
</evidence>
<keyword evidence="1 6" id="KW-0285">Flavoprotein</keyword>